<dbReference type="SMART" id="SM00740">
    <property type="entry name" value="PASTA"/>
    <property type="match status" value="2"/>
</dbReference>
<name>A0AA51ULL9_9EURY</name>
<evidence type="ECO:0000313" key="4">
    <source>
        <dbReference type="Proteomes" id="UP001182908"/>
    </source>
</evidence>
<dbReference type="PROSITE" id="PS51178">
    <property type="entry name" value="PASTA"/>
    <property type="match status" value="2"/>
</dbReference>
<evidence type="ECO:0000313" key="3">
    <source>
        <dbReference type="EMBL" id="WMW25824.1"/>
    </source>
</evidence>
<dbReference type="AlphaFoldDB" id="A0AA51ULL9"/>
<dbReference type="RefSeq" id="WP_309311625.1">
    <property type="nucleotide sequence ID" value="NZ_CP133592.1"/>
</dbReference>
<sequence length="356" mass="38115">MVDITDLRKNIESLNKATTAASKRNSYLLAERSIAAIESDFENLNKDLISKTAALEKFQKENLALKQEYNILDSRVKDIINEKLEIEKKLEQISRTRPELSSENLVKAFSDSLQSMESSLKSSSSRVNYSVSSMNIKLKTNIAMSGNDLRFQLPKADDIIPASNLSEVEFTISSSSKGPEFASYEDVPNVVGLELDAALATIKEAGFVKGELIEKDSELAQGTVLSQIPSASSVAKSGDAVDLVISKITSVEVPDLTGNTLAVARKLLEEIGLFIGNVTEQVNSLKAGTVISQSVEAGSYAGIGAAIDLVVASSNIEFAAVSGKTVTSPTISRSTAKAISGTATRISSTRKIISRK</sequence>
<dbReference type="Proteomes" id="UP001182908">
    <property type="component" value="Chromosome"/>
</dbReference>
<feature type="coiled-coil region" evidence="1">
    <location>
        <begin position="41"/>
        <end position="96"/>
    </location>
</feature>
<keyword evidence="4" id="KW-1185">Reference proteome</keyword>
<organism evidence="3 4">
    <name type="scientific">Methanolobus sediminis</name>
    <dbReference type="NCBI Taxonomy" id="3072978"/>
    <lineage>
        <taxon>Archaea</taxon>
        <taxon>Methanobacteriati</taxon>
        <taxon>Methanobacteriota</taxon>
        <taxon>Stenosarchaea group</taxon>
        <taxon>Methanomicrobia</taxon>
        <taxon>Methanosarcinales</taxon>
        <taxon>Methanosarcinaceae</taxon>
        <taxon>Methanolobus</taxon>
    </lineage>
</organism>
<feature type="domain" description="PASTA" evidence="2">
    <location>
        <begin position="181"/>
        <end position="246"/>
    </location>
</feature>
<dbReference type="GeneID" id="84231784"/>
<dbReference type="InterPro" id="IPR005543">
    <property type="entry name" value="PASTA_dom"/>
</dbReference>
<dbReference type="EMBL" id="CP133592">
    <property type="protein sequence ID" value="WMW25824.1"/>
    <property type="molecule type" value="Genomic_DNA"/>
</dbReference>
<accession>A0AA51ULL9</accession>
<dbReference type="Gene3D" id="3.30.10.20">
    <property type="match status" value="2"/>
</dbReference>
<gene>
    <name evidence="3" type="ORF">RE474_03665</name>
</gene>
<protein>
    <submittedName>
        <fullName evidence="3">PASTA domain-containing protein</fullName>
    </submittedName>
</protein>
<keyword evidence="1" id="KW-0175">Coiled coil</keyword>
<dbReference type="CDD" id="cd06577">
    <property type="entry name" value="PASTA_pknB"/>
    <property type="match status" value="2"/>
</dbReference>
<reference evidence="3 4" key="1">
    <citation type="submission" date="2023-08" db="EMBL/GenBank/DDBJ databases">
        <title>Methanolobus mangrovi sp. nov. and Methanolobus sediminis sp. nov, two novel methylotrophic methanogens isolated from mangrove sediments in China.</title>
        <authorList>
            <person name="Zhou J."/>
        </authorList>
    </citation>
    <scope>NUCLEOTIDE SEQUENCE [LARGE SCALE GENOMIC DNA]</scope>
    <source>
        <strain evidence="3 4">FTZ6</strain>
    </source>
</reference>
<evidence type="ECO:0000256" key="1">
    <source>
        <dbReference type="SAM" id="Coils"/>
    </source>
</evidence>
<evidence type="ECO:0000259" key="2">
    <source>
        <dbReference type="PROSITE" id="PS51178"/>
    </source>
</evidence>
<dbReference type="Pfam" id="PF03793">
    <property type="entry name" value="PASTA"/>
    <property type="match status" value="2"/>
</dbReference>
<proteinExistence type="predicted"/>
<feature type="domain" description="PASTA" evidence="2">
    <location>
        <begin position="247"/>
        <end position="313"/>
    </location>
</feature>
<dbReference type="KEGG" id="mseb:RE474_03665"/>